<dbReference type="EMBL" id="BRXU01000037">
    <property type="protein sequence ID" value="GLC60664.1"/>
    <property type="molecule type" value="Genomic_DNA"/>
</dbReference>
<name>A0A9W6BYT0_9CHLO</name>
<reference evidence="2 3" key="1">
    <citation type="journal article" date="2023" name="Commun. Biol.">
        <title>Reorganization of the ancestral sex-determining regions during the evolution of trioecy in Pleodorina starrii.</title>
        <authorList>
            <person name="Takahashi K."/>
            <person name="Suzuki S."/>
            <person name="Kawai-Toyooka H."/>
            <person name="Yamamoto K."/>
            <person name="Hamaji T."/>
            <person name="Ootsuki R."/>
            <person name="Yamaguchi H."/>
            <person name="Kawachi M."/>
            <person name="Higashiyama T."/>
            <person name="Nozaki H."/>
        </authorList>
    </citation>
    <scope>NUCLEOTIDE SEQUENCE [LARGE SCALE GENOMIC DNA]</scope>
    <source>
        <strain evidence="2 3">NIES-4479</strain>
    </source>
</reference>
<dbReference type="AlphaFoldDB" id="A0A9W6BYT0"/>
<sequence length="74" mass="7682">MAVHTRACLQASPLKRNGDFDSELEELEDLARAAANNKKQMAKAKAVVQAAAVVMAAGGREAGKEDGAGPECNV</sequence>
<organism evidence="2 3">
    <name type="scientific">Pleodorina starrii</name>
    <dbReference type="NCBI Taxonomy" id="330485"/>
    <lineage>
        <taxon>Eukaryota</taxon>
        <taxon>Viridiplantae</taxon>
        <taxon>Chlorophyta</taxon>
        <taxon>core chlorophytes</taxon>
        <taxon>Chlorophyceae</taxon>
        <taxon>CS clade</taxon>
        <taxon>Chlamydomonadales</taxon>
        <taxon>Volvocaceae</taxon>
        <taxon>Pleodorina</taxon>
    </lineage>
</organism>
<keyword evidence="3" id="KW-1185">Reference proteome</keyword>
<keyword evidence="1" id="KW-0175">Coiled coil</keyword>
<evidence type="ECO:0000256" key="1">
    <source>
        <dbReference type="SAM" id="Coils"/>
    </source>
</evidence>
<feature type="coiled-coil region" evidence="1">
    <location>
        <begin position="17"/>
        <end position="47"/>
    </location>
</feature>
<proteinExistence type="predicted"/>
<comment type="caution">
    <text evidence="2">The sequence shown here is derived from an EMBL/GenBank/DDBJ whole genome shotgun (WGS) entry which is preliminary data.</text>
</comment>
<accession>A0A9W6BYT0</accession>
<dbReference type="Proteomes" id="UP001165080">
    <property type="component" value="Unassembled WGS sequence"/>
</dbReference>
<evidence type="ECO:0000313" key="2">
    <source>
        <dbReference type="EMBL" id="GLC60664.1"/>
    </source>
</evidence>
<gene>
    <name evidence="2" type="primary">PLESTB002631</name>
    <name evidence="2" type="ORF">PLESTB_001655300</name>
</gene>
<protein>
    <submittedName>
        <fullName evidence="2">Uncharacterized protein</fullName>
    </submittedName>
</protein>
<evidence type="ECO:0000313" key="3">
    <source>
        <dbReference type="Proteomes" id="UP001165080"/>
    </source>
</evidence>